<comment type="caution">
    <text evidence="4">The sequence shown here is derived from an EMBL/GenBank/DDBJ whole genome shotgun (WGS) entry which is preliminary data.</text>
</comment>
<evidence type="ECO:0000256" key="1">
    <source>
        <dbReference type="SAM" id="Phobius"/>
    </source>
</evidence>
<dbReference type="Proteomes" id="UP000259173">
    <property type="component" value="Unassembled WGS sequence"/>
</dbReference>
<dbReference type="PANTHER" id="PTHR23028">
    <property type="entry name" value="ACETYLTRANSFERASE"/>
    <property type="match status" value="1"/>
</dbReference>
<accession>A0A059DZ39</accession>
<evidence type="ECO:0000313" key="4">
    <source>
        <dbReference type="EMBL" id="KCZ59229.1"/>
    </source>
</evidence>
<name>A0A059DZ39_9PROT</name>
<keyword evidence="1" id="KW-0472">Membrane</keyword>
<evidence type="ECO:0000313" key="6">
    <source>
        <dbReference type="Proteomes" id="UP000259173"/>
    </source>
</evidence>
<dbReference type="eggNOG" id="COG1835">
    <property type="taxonomic scope" value="Bacteria"/>
</dbReference>
<feature type="transmembrane region" description="Helical" evidence="1">
    <location>
        <begin position="171"/>
        <end position="194"/>
    </location>
</feature>
<proteinExistence type="predicted"/>
<reference evidence="4 5" key="1">
    <citation type="journal article" date="2014" name="Antonie Van Leeuwenhoek">
        <title>Hyphomonas beringensis sp. nov. and Hyphomonas chukchiensis sp. nov., isolated from surface seawater of the Bering Sea and Chukchi Sea.</title>
        <authorList>
            <person name="Li C."/>
            <person name="Lai Q."/>
            <person name="Li G."/>
            <person name="Dong C."/>
            <person name="Wang J."/>
            <person name="Liao Y."/>
            <person name="Shao Z."/>
        </authorList>
    </citation>
    <scope>NUCLEOTIDE SEQUENCE [LARGE SCALE GENOMIC DNA]</scope>
    <source>
        <strain evidence="4 5">22II1-22F38</strain>
    </source>
</reference>
<evidence type="ECO:0000313" key="3">
    <source>
        <dbReference type="EMBL" id="HAE93393.1"/>
    </source>
</evidence>
<dbReference type="PATRIC" id="fig|1280948.3.peg.2734"/>
<feature type="transmembrane region" description="Helical" evidence="1">
    <location>
        <begin position="142"/>
        <end position="165"/>
    </location>
</feature>
<feature type="transmembrane region" description="Helical" evidence="1">
    <location>
        <begin position="24"/>
        <end position="43"/>
    </location>
</feature>
<feature type="domain" description="Acyltransferase 3" evidence="2">
    <location>
        <begin position="1"/>
        <end position="310"/>
    </location>
</feature>
<feature type="transmembrane region" description="Helical" evidence="1">
    <location>
        <begin position="112"/>
        <end position="130"/>
    </location>
</feature>
<dbReference type="Pfam" id="PF01757">
    <property type="entry name" value="Acyl_transf_3"/>
    <property type="match status" value="1"/>
</dbReference>
<keyword evidence="1" id="KW-0812">Transmembrane</keyword>
<evidence type="ECO:0000259" key="2">
    <source>
        <dbReference type="Pfam" id="PF01757"/>
    </source>
</evidence>
<reference evidence="3 6" key="2">
    <citation type="journal article" date="2018" name="Nat. Biotechnol.">
        <title>A standardized bacterial taxonomy based on genome phylogeny substantially revises the tree of life.</title>
        <authorList>
            <person name="Parks D.H."/>
            <person name="Chuvochina M."/>
            <person name="Waite D.W."/>
            <person name="Rinke C."/>
            <person name="Skarshewski A."/>
            <person name="Chaumeil P.A."/>
            <person name="Hugenholtz P."/>
        </authorList>
    </citation>
    <scope>NUCLEOTIDE SEQUENCE [LARGE SCALE GENOMIC DNA]</scope>
    <source>
        <strain evidence="3">UBA8557</strain>
    </source>
</reference>
<keyword evidence="1" id="KW-1133">Transmembrane helix</keyword>
<dbReference type="Proteomes" id="UP000024547">
    <property type="component" value="Unassembled WGS sequence"/>
</dbReference>
<organism evidence="4 5">
    <name type="scientific">Hyphomonas atlantica</name>
    <dbReference type="NCBI Taxonomy" id="1280948"/>
    <lineage>
        <taxon>Bacteria</taxon>
        <taxon>Pseudomonadati</taxon>
        <taxon>Pseudomonadota</taxon>
        <taxon>Alphaproteobacteria</taxon>
        <taxon>Hyphomonadales</taxon>
        <taxon>Hyphomonadaceae</taxon>
        <taxon>Hyphomonas</taxon>
    </lineage>
</organism>
<dbReference type="STRING" id="1280948.HY36_08095"/>
<dbReference type="EMBL" id="DMBR01000074">
    <property type="protein sequence ID" value="HAE93393.1"/>
    <property type="molecule type" value="Genomic_DNA"/>
</dbReference>
<feature type="transmembrane region" description="Helical" evidence="1">
    <location>
        <begin position="296"/>
        <end position="318"/>
    </location>
</feature>
<dbReference type="AlphaFoldDB" id="A0A059DZ39"/>
<gene>
    <name evidence="3" type="ORF">DCG65_02450</name>
    <name evidence="4" type="ORF">HY36_08095</name>
</gene>
<dbReference type="GO" id="GO:0016747">
    <property type="term" value="F:acyltransferase activity, transferring groups other than amino-acyl groups"/>
    <property type="evidence" value="ECO:0007669"/>
    <property type="project" value="InterPro"/>
</dbReference>
<feature type="transmembrane region" description="Helical" evidence="1">
    <location>
        <begin position="214"/>
        <end position="232"/>
    </location>
</feature>
<dbReference type="EMBL" id="AWFH01000045">
    <property type="protein sequence ID" value="KCZ59229.1"/>
    <property type="molecule type" value="Genomic_DNA"/>
</dbReference>
<protein>
    <recommendedName>
        <fullName evidence="2">Acyltransferase 3 domain-containing protein</fullName>
    </recommendedName>
</protein>
<feature type="transmembrane region" description="Helical" evidence="1">
    <location>
        <begin position="238"/>
        <end position="256"/>
    </location>
</feature>
<sequence length="347" mass="38684">MRGYAAFAIMILHFPEINGSLNTYLAVDFFLILSGFVLMHAYFRNPEFSLVSFAQARFARLYPLHLVTLIVSVLIYIATNEYIDKSTLALHGLMIHHVGLGPDKFWFNSPSWSISVEFWVNILVALALAFGTRILGSIKSSIVNGLMIVVSIACYVTLFITLGHLDGHIQTLAPAVSAGMVRGMASFMAGILIYKLYTHLDAAPNPALQRAFGMATPILLGLFAICLWLPYIHLWIDFIMLPLFLAVVLIGAFEVGSSAKLAMKIHHLGTISFSLYLIHRPIQKIAYLILPEDTPLAVKILLIVPVVLVLAHLTQKYFEMPVYRRLKKLLRDAPLFASKLSTRSARD</sequence>
<evidence type="ECO:0000313" key="5">
    <source>
        <dbReference type="Proteomes" id="UP000024547"/>
    </source>
</evidence>
<dbReference type="InterPro" id="IPR050879">
    <property type="entry name" value="Acyltransferase_3"/>
</dbReference>
<dbReference type="InterPro" id="IPR002656">
    <property type="entry name" value="Acyl_transf_3_dom"/>
</dbReference>
<feature type="transmembrane region" description="Helical" evidence="1">
    <location>
        <begin position="64"/>
        <end position="83"/>
    </location>
</feature>
<keyword evidence="5" id="KW-1185">Reference proteome</keyword>